<dbReference type="Proteomes" id="UP000199627">
    <property type="component" value="Unassembled WGS sequence"/>
</dbReference>
<evidence type="ECO:0000259" key="2">
    <source>
        <dbReference type="Pfam" id="PF04471"/>
    </source>
</evidence>
<keyword evidence="5" id="KW-1185">Reference proteome</keyword>
<dbReference type="EMBL" id="FNKL01000003">
    <property type="protein sequence ID" value="SDQ66001.1"/>
    <property type="molecule type" value="Genomic_DNA"/>
</dbReference>
<dbReference type="InterPro" id="IPR007560">
    <property type="entry name" value="Restrct_endonuc_IV_Mrr"/>
</dbReference>
<dbReference type="InterPro" id="IPR052906">
    <property type="entry name" value="Type_IV_Methyl-Rstrct_Enzyme"/>
</dbReference>
<evidence type="ECO:0000256" key="1">
    <source>
        <dbReference type="SAM" id="MobiDB-lite"/>
    </source>
</evidence>
<dbReference type="PANTHER" id="PTHR30015">
    <property type="entry name" value="MRR RESTRICTION SYSTEM PROTEIN"/>
    <property type="match status" value="1"/>
</dbReference>
<feature type="domain" description="Restriction endonuclease type IV Mrr" evidence="2">
    <location>
        <begin position="169"/>
        <end position="281"/>
    </location>
</feature>
<proteinExistence type="predicted"/>
<dbReference type="GO" id="GO:0015666">
    <property type="term" value="F:restriction endodeoxyribonuclease activity"/>
    <property type="evidence" value="ECO:0007669"/>
    <property type="project" value="TreeGrafter"/>
</dbReference>
<dbReference type="InterPro" id="IPR011335">
    <property type="entry name" value="Restrct_endonuc-II-like"/>
</dbReference>
<sequence length="309" mass="35335">MNKELDKLAPSKQSAAKNLFTAFEILKQEGGQLLGKQVIDKIREKNNLTNWEKEVYEKTGYVRWESILHFYTIDAIKAGFLLKNKGIWYLTEEGEKAINFGPAKMLETASKLYRTWAADKKDNKSLKNKEVEDEPFELEENKTQSQKANLDLLEEQAIAGIKDYIRSKNAYEFQDMVAALLRAMGYHTPFISPKGKDGGLDIIAYNDPLGATTPRLKVQVKHRPDSSVPVDDIRSLTGLLNKDGDIGLFVTSGAFTSESERSARESHRHIKLLDINNFIELWQEFYIKMEDEDKNRLPLHPIYFLGSNE</sequence>
<dbReference type="GO" id="GO:0003677">
    <property type="term" value="F:DNA binding"/>
    <property type="evidence" value="ECO:0007669"/>
    <property type="project" value="InterPro"/>
</dbReference>
<protein>
    <submittedName>
        <fullName evidence="4">Restriction system protein</fullName>
    </submittedName>
</protein>
<name>A0A1H1CP31_9FLAO</name>
<dbReference type="InterPro" id="IPR011856">
    <property type="entry name" value="tRNA_endonuc-like_dom_sf"/>
</dbReference>
<dbReference type="PANTHER" id="PTHR30015:SF7">
    <property type="entry name" value="TYPE IV METHYL-DIRECTED RESTRICTION ENZYME ECOKMRR"/>
    <property type="match status" value="1"/>
</dbReference>
<dbReference type="InterPro" id="IPR025745">
    <property type="entry name" value="Mrr-like_N_dom"/>
</dbReference>
<reference evidence="5" key="1">
    <citation type="submission" date="2016-10" db="EMBL/GenBank/DDBJ databases">
        <authorList>
            <person name="Varghese N."/>
            <person name="Submissions S."/>
        </authorList>
    </citation>
    <scope>NUCLEOTIDE SEQUENCE [LARGE SCALE GENOMIC DNA]</scope>
    <source>
        <strain evidence="5">DSM 17072</strain>
    </source>
</reference>
<organism evidence="4 5">
    <name type="scientific">Chryseobacterium soldanellicola</name>
    <dbReference type="NCBI Taxonomy" id="311333"/>
    <lineage>
        <taxon>Bacteria</taxon>
        <taxon>Pseudomonadati</taxon>
        <taxon>Bacteroidota</taxon>
        <taxon>Flavobacteriia</taxon>
        <taxon>Flavobacteriales</taxon>
        <taxon>Weeksellaceae</taxon>
        <taxon>Chryseobacterium group</taxon>
        <taxon>Chryseobacterium</taxon>
    </lineage>
</organism>
<dbReference type="RefSeq" id="WP_089755662.1">
    <property type="nucleotide sequence ID" value="NZ_FNKL01000003.1"/>
</dbReference>
<evidence type="ECO:0000259" key="3">
    <source>
        <dbReference type="Pfam" id="PF14338"/>
    </source>
</evidence>
<dbReference type="SUPFAM" id="SSF52980">
    <property type="entry name" value="Restriction endonuclease-like"/>
    <property type="match status" value="1"/>
</dbReference>
<dbReference type="OrthoDB" id="9803736at2"/>
<dbReference type="AlphaFoldDB" id="A0A1H1CP31"/>
<feature type="region of interest" description="Disordered" evidence="1">
    <location>
        <begin position="124"/>
        <end position="143"/>
    </location>
</feature>
<accession>A0A1H1CP31</accession>
<evidence type="ECO:0000313" key="5">
    <source>
        <dbReference type="Proteomes" id="UP000199627"/>
    </source>
</evidence>
<gene>
    <name evidence="4" type="ORF">SAMN05421664_2056</name>
</gene>
<evidence type="ECO:0000313" key="4">
    <source>
        <dbReference type="EMBL" id="SDQ66001.1"/>
    </source>
</evidence>
<dbReference type="Pfam" id="PF04471">
    <property type="entry name" value="Mrr_cat"/>
    <property type="match status" value="1"/>
</dbReference>
<dbReference type="Pfam" id="PF14338">
    <property type="entry name" value="Mrr_N"/>
    <property type="match status" value="1"/>
</dbReference>
<dbReference type="Gene3D" id="3.40.1350.10">
    <property type="match status" value="1"/>
</dbReference>
<dbReference type="GO" id="GO:0009307">
    <property type="term" value="P:DNA restriction-modification system"/>
    <property type="evidence" value="ECO:0007669"/>
    <property type="project" value="InterPro"/>
</dbReference>
<feature type="domain" description="Restriction system protein Mrr-like N-terminal" evidence="3">
    <location>
        <begin position="23"/>
        <end position="98"/>
    </location>
</feature>
<dbReference type="STRING" id="311333.SAMN05421664_2056"/>